<feature type="transmembrane region" description="Helical" evidence="10">
    <location>
        <begin position="717"/>
        <end position="739"/>
    </location>
</feature>
<reference evidence="13 14" key="1">
    <citation type="journal article" date="2012" name="Genome Biol.">
        <title>Genome and low-iron response of an oceanic diatom adapted to chronic iron limitation.</title>
        <authorList>
            <person name="Lommer M."/>
            <person name="Specht M."/>
            <person name="Roy A.S."/>
            <person name="Kraemer L."/>
            <person name="Andreson R."/>
            <person name="Gutowska M.A."/>
            <person name="Wolf J."/>
            <person name="Bergner S.V."/>
            <person name="Schilhabel M.B."/>
            <person name="Klostermeier U.C."/>
            <person name="Beiko R.G."/>
            <person name="Rosenstiel P."/>
            <person name="Hippler M."/>
            <person name="Laroche J."/>
        </authorList>
    </citation>
    <scope>NUCLEOTIDE SEQUENCE [LARGE SCALE GENOMIC DNA]</scope>
    <source>
        <strain evidence="13 14">CCMP1005</strain>
    </source>
</reference>
<feature type="compositionally biased region" description="Basic and acidic residues" evidence="9">
    <location>
        <begin position="972"/>
        <end position="982"/>
    </location>
</feature>
<dbReference type="OrthoDB" id="47382at2759"/>
<dbReference type="GO" id="GO:0004965">
    <property type="term" value="F:G protein-coupled GABA receptor activity"/>
    <property type="evidence" value="ECO:0007669"/>
    <property type="project" value="InterPro"/>
</dbReference>
<dbReference type="eggNOG" id="KOG1055">
    <property type="taxonomic scope" value="Eukaryota"/>
</dbReference>
<keyword evidence="3 10" id="KW-1133">Transmembrane helix</keyword>
<dbReference type="InterPro" id="IPR002455">
    <property type="entry name" value="GPCR3_GABA-B"/>
</dbReference>
<evidence type="ECO:0000256" key="1">
    <source>
        <dbReference type="ARBA" id="ARBA00004141"/>
    </source>
</evidence>
<dbReference type="InterPro" id="IPR017978">
    <property type="entry name" value="GPCR_3_C"/>
</dbReference>
<dbReference type="InterPro" id="IPR028082">
    <property type="entry name" value="Peripla_BP_I"/>
</dbReference>
<evidence type="ECO:0000256" key="7">
    <source>
        <dbReference type="ARBA" id="ARBA00023180"/>
    </source>
</evidence>
<sequence>MANDIRQAADEYSRSGSPSALVVTVPSEAVSRAVRYAAGKDIPIFGLNSGFNETESRECLCSLVQDGSILFFTAMDERLGGSIAADYFLKELDVGSMFDSYGTMFNNNSTTTVEIDQRGRRKLNNATYTDALFISPLNEVNSAFASRFEGYRSRLEEVTSNLTASPTIRVEWFEVEYNTYSSMLSTLTSKLAGCKYQSILLGTGRFANAVTSALQRNNCSQALVGTFDRSGDIIKLLSLRRLEFAIDQYTYLQGWSPIHFASLYVSTGLVLAPPPDSIYLAGPDLITQGDNAGITDTAQACVEDGFPVCPNDLGIGGKNVFWDTVFDAAAQGARDMGVQLEFERYPPQESDELLYRKMSARILSYCQEGVSGIFVSIPDPVVAEAVAACLTLGTRVMSINAGIDASLELGLLHHIGMVEENAGYAAGVKMAEMATIEMSYCINQFPDLPVLGQRCAGFAKAMEDLDLQHGGQIIVPNDNSLLFTRTVEEEIARDGDWSGIAVLISGASAVPEALELKRQRSGLDIGTFDAGTLQYEALETGDLLFAIDQQSYLQGYLPIPILVHDYVTRQHFLNHAIEASQKSKAIHSGPSFIVSSPSTEEQNCFANSYPICPKLPKEDMNYINEMFIVLGYVLFAVQAAISLGFLIWIWYYRNSTVVKFGQPEFLSIVCVGCMMLVSAILPLSIQGGYPYERDAITLEETTTPNTDIKRVDKACMAVPWLVFTGFILVYSALLAKLIRVKILVKDAAAFRRGGVKKMRVFWLVGGCFAVMVALLLSWQLVSPLVWDRYEVSIDADSGYPIEFAESTYIAASVFYLLQLLVLGGPILVIAWENNSTFYIVLALVLFLASLGITALIFLPKVLANRNRSQATILRGVQDAIRQQSMGQDSQSDKGRANERASERANSAVSQNSAAEDVPATNAARGKDIGEASGGVVIHNSSVAEIRRRAAASTQRASTTVESPPDQQLAEKQTLKDNANDPTIEEIRKLLTSKEGEKNDATTLDGIRRLLSMS</sequence>
<dbReference type="InterPro" id="IPR025997">
    <property type="entry name" value="SBP_2_dom"/>
</dbReference>
<keyword evidence="6" id="KW-0675">Receptor</keyword>
<evidence type="ECO:0000256" key="3">
    <source>
        <dbReference type="ARBA" id="ARBA00022989"/>
    </source>
</evidence>
<feature type="region of interest" description="Disordered" evidence="9">
    <location>
        <begin position="881"/>
        <end position="919"/>
    </location>
</feature>
<evidence type="ECO:0000256" key="8">
    <source>
        <dbReference type="ARBA" id="ARBA00023224"/>
    </source>
</evidence>
<feature type="compositionally biased region" description="Polar residues" evidence="9">
    <location>
        <begin position="903"/>
        <end position="913"/>
    </location>
</feature>
<keyword evidence="2 10" id="KW-0812">Transmembrane</keyword>
<dbReference type="Proteomes" id="UP000266841">
    <property type="component" value="Unassembled WGS sequence"/>
</dbReference>
<feature type="region of interest" description="Disordered" evidence="9">
    <location>
        <begin position="947"/>
        <end position="982"/>
    </location>
</feature>
<gene>
    <name evidence="13" type="ORF">THAOC_28056</name>
</gene>
<keyword evidence="8" id="KW-0807">Transducer</keyword>
<keyword evidence="4" id="KW-0297">G-protein coupled receptor</keyword>
<dbReference type="SUPFAM" id="SSF53822">
    <property type="entry name" value="Periplasmic binding protein-like I"/>
    <property type="match status" value="2"/>
</dbReference>
<evidence type="ECO:0000256" key="6">
    <source>
        <dbReference type="ARBA" id="ARBA00023170"/>
    </source>
</evidence>
<evidence type="ECO:0000256" key="9">
    <source>
        <dbReference type="SAM" id="MobiDB-lite"/>
    </source>
</evidence>
<keyword evidence="5 10" id="KW-0472">Membrane</keyword>
<protein>
    <recommendedName>
        <fullName evidence="15">G-protein coupled receptors family 3 profile domain-containing protein</fullName>
    </recommendedName>
</protein>
<keyword evidence="7" id="KW-0325">Glycoprotein</keyword>
<keyword evidence="14" id="KW-1185">Reference proteome</keyword>
<evidence type="ECO:0000313" key="14">
    <source>
        <dbReference type="Proteomes" id="UP000266841"/>
    </source>
</evidence>
<dbReference type="CDD" id="cd15047">
    <property type="entry name" value="7tmC_GABA-B-like"/>
    <property type="match status" value="1"/>
</dbReference>
<feature type="transmembrane region" description="Helical" evidence="10">
    <location>
        <begin position="837"/>
        <end position="858"/>
    </location>
</feature>
<dbReference type="Pfam" id="PF00003">
    <property type="entry name" value="7tm_3"/>
    <property type="match status" value="1"/>
</dbReference>
<feature type="transmembrane region" description="Helical" evidence="10">
    <location>
        <begin position="664"/>
        <end position="685"/>
    </location>
</feature>
<name>K0RK64_THAOC</name>
<proteinExistence type="predicted"/>
<dbReference type="GO" id="GO:0038039">
    <property type="term" value="C:G protein-coupled receptor heterodimeric complex"/>
    <property type="evidence" value="ECO:0007669"/>
    <property type="project" value="TreeGrafter"/>
</dbReference>
<evidence type="ECO:0000256" key="10">
    <source>
        <dbReference type="SAM" id="Phobius"/>
    </source>
</evidence>
<evidence type="ECO:0000256" key="2">
    <source>
        <dbReference type="ARBA" id="ARBA00022692"/>
    </source>
</evidence>
<organism evidence="13 14">
    <name type="scientific">Thalassiosira oceanica</name>
    <name type="common">Marine diatom</name>
    <dbReference type="NCBI Taxonomy" id="159749"/>
    <lineage>
        <taxon>Eukaryota</taxon>
        <taxon>Sar</taxon>
        <taxon>Stramenopiles</taxon>
        <taxon>Ochrophyta</taxon>
        <taxon>Bacillariophyta</taxon>
        <taxon>Coscinodiscophyceae</taxon>
        <taxon>Thalassiosirophycidae</taxon>
        <taxon>Thalassiosirales</taxon>
        <taxon>Thalassiosiraceae</taxon>
        <taxon>Thalassiosira</taxon>
    </lineage>
</organism>
<feature type="compositionally biased region" description="Low complexity" evidence="9">
    <location>
        <begin position="950"/>
        <end position="959"/>
    </location>
</feature>
<evidence type="ECO:0000256" key="5">
    <source>
        <dbReference type="ARBA" id="ARBA00023136"/>
    </source>
</evidence>
<feature type="compositionally biased region" description="Basic and acidic residues" evidence="9">
    <location>
        <begin position="890"/>
        <end position="902"/>
    </location>
</feature>
<dbReference type="Gene3D" id="3.40.50.2300">
    <property type="match status" value="4"/>
</dbReference>
<feature type="transmembrane region" description="Helical" evidence="10">
    <location>
        <begin position="808"/>
        <end position="830"/>
    </location>
</feature>
<evidence type="ECO:0008006" key="15">
    <source>
        <dbReference type="Google" id="ProtNLM"/>
    </source>
</evidence>
<comment type="subcellular location">
    <subcellularLocation>
        <location evidence="1">Membrane</location>
        <topology evidence="1">Multi-pass membrane protein</topology>
    </subcellularLocation>
</comment>
<dbReference type="Pfam" id="PF13407">
    <property type="entry name" value="Peripla_BP_4"/>
    <property type="match status" value="1"/>
</dbReference>
<evidence type="ECO:0000313" key="13">
    <source>
        <dbReference type="EMBL" id="EJK52649.1"/>
    </source>
</evidence>
<feature type="domain" description="Periplasmic binding protein" evidence="12">
    <location>
        <begin position="318"/>
        <end position="562"/>
    </location>
</feature>
<evidence type="ECO:0000259" key="12">
    <source>
        <dbReference type="Pfam" id="PF13407"/>
    </source>
</evidence>
<comment type="caution">
    <text evidence="13">The sequence shown here is derived from an EMBL/GenBank/DDBJ whole genome shotgun (WGS) entry which is preliminary data.</text>
</comment>
<feature type="transmembrane region" description="Helical" evidence="10">
    <location>
        <begin position="760"/>
        <end position="781"/>
    </location>
</feature>
<dbReference type="AlphaFoldDB" id="K0RK64"/>
<dbReference type="EMBL" id="AGNL01039466">
    <property type="protein sequence ID" value="EJK52649.1"/>
    <property type="molecule type" value="Genomic_DNA"/>
</dbReference>
<dbReference type="PANTHER" id="PTHR10519">
    <property type="entry name" value="GABA-B RECEPTOR"/>
    <property type="match status" value="1"/>
</dbReference>
<feature type="domain" description="G-protein coupled receptors family 3 profile" evidence="11">
    <location>
        <begin position="626"/>
        <end position="789"/>
    </location>
</feature>
<dbReference type="PANTHER" id="PTHR10519:SF20">
    <property type="entry name" value="G-PROTEIN COUPLED RECEPTOR 156-RELATED"/>
    <property type="match status" value="1"/>
</dbReference>
<feature type="transmembrane region" description="Helical" evidence="10">
    <location>
        <begin position="626"/>
        <end position="652"/>
    </location>
</feature>
<evidence type="ECO:0000256" key="4">
    <source>
        <dbReference type="ARBA" id="ARBA00023040"/>
    </source>
</evidence>
<evidence type="ECO:0000259" key="11">
    <source>
        <dbReference type="Pfam" id="PF00003"/>
    </source>
</evidence>
<accession>K0RK64</accession>